<dbReference type="AlphaFoldDB" id="A0A103YHA7"/>
<evidence type="ECO:0000256" key="1">
    <source>
        <dbReference type="ARBA" id="ARBA00004141"/>
    </source>
</evidence>
<dbReference type="STRING" id="59895.A0A103YHA7"/>
<organism evidence="9 10">
    <name type="scientific">Cynara cardunculus var. scolymus</name>
    <name type="common">Globe artichoke</name>
    <name type="synonym">Cynara scolymus</name>
    <dbReference type="NCBI Taxonomy" id="59895"/>
    <lineage>
        <taxon>Eukaryota</taxon>
        <taxon>Viridiplantae</taxon>
        <taxon>Streptophyta</taxon>
        <taxon>Embryophyta</taxon>
        <taxon>Tracheophyta</taxon>
        <taxon>Spermatophyta</taxon>
        <taxon>Magnoliopsida</taxon>
        <taxon>eudicotyledons</taxon>
        <taxon>Gunneridae</taxon>
        <taxon>Pentapetalae</taxon>
        <taxon>asterids</taxon>
        <taxon>campanulids</taxon>
        <taxon>Asterales</taxon>
        <taxon>Asteraceae</taxon>
        <taxon>Carduoideae</taxon>
        <taxon>Cardueae</taxon>
        <taxon>Carduinae</taxon>
        <taxon>Cynara</taxon>
    </lineage>
</organism>
<dbReference type="Proteomes" id="UP000243975">
    <property type="component" value="Unassembled WGS sequence"/>
</dbReference>
<gene>
    <name evidence="9" type="ORF">Ccrd_012543</name>
</gene>
<sequence>MMSGNYTSIQNQNASGSVPPAPDPPGQVSVKFNESTLQTFPPSAPQGKIAGGSGPPRDADDTFSKPSSGSSEQPSAGWLKVFTIAAYQPYFDVDTSDILERIKDSFLPFRGTFNEKTASNPDLYGPFWICTTLIFVSAAIGTFAAYLAHRISHKDWDYDIRLLTWSASLLYAYAVFVPISLYIILKYLSAPLGLIQLVCLYGYSLFIFIPAVFLSMIPVEMFRWVVAGVAGFMSAMFVASNLRTHIVSAGEKWFWIVAGIFLLQLGLSIVLELYLFSSSIFELIPLGQDTDTMGILGGFISIPNDTYLFHGGGAHWLEVKRMVPVELLHGKVSLDLILSDLWIIDA</sequence>
<accession>A0A103YHA7</accession>
<evidence type="ECO:0000259" key="8">
    <source>
        <dbReference type="Pfam" id="PF04893"/>
    </source>
</evidence>
<feature type="transmembrane region" description="Helical" evidence="6">
    <location>
        <begin position="126"/>
        <end position="148"/>
    </location>
</feature>
<name>A0A103YHA7_CYNCS</name>
<proteinExistence type="inferred from homology"/>
<evidence type="ECO:0000256" key="3">
    <source>
        <dbReference type="ARBA" id="ARBA00022692"/>
    </source>
</evidence>
<dbReference type="EMBL" id="LEKV01001070">
    <property type="protein sequence ID" value="KVI09084.1"/>
    <property type="molecule type" value="Genomic_DNA"/>
</dbReference>
<comment type="subcellular location">
    <subcellularLocation>
        <location evidence="6">Golgi apparatus membrane</location>
        <topology evidence="6">Multi-pass membrane protein</topology>
    </subcellularLocation>
    <subcellularLocation>
        <location evidence="1">Membrane</location>
        <topology evidence="1">Multi-pass membrane protein</topology>
    </subcellularLocation>
</comment>
<feature type="domain" description="Yip1" evidence="8">
    <location>
        <begin position="112"/>
        <end position="267"/>
    </location>
</feature>
<comment type="caution">
    <text evidence="9">The sequence shown here is derived from an EMBL/GenBank/DDBJ whole genome shotgun (WGS) entry which is preliminary data.</text>
</comment>
<evidence type="ECO:0000313" key="9">
    <source>
        <dbReference type="EMBL" id="KVI09084.1"/>
    </source>
</evidence>
<feature type="transmembrane region" description="Helical" evidence="6">
    <location>
        <begin position="221"/>
        <end position="241"/>
    </location>
</feature>
<feature type="compositionally biased region" description="Polar residues" evidence="7">
    <location>
        <begin position="30"/>
        <end position="41"/>
    </location>
</feature>
<evidence type="ECO:0000256" key="2">
    <source>
        <dbReference type="ARBA" id="ARBA00010596"/>
    </source>
</evidence>
<keyword evidence="4 6" id="KW-1133">Transmembrane helix</keyword>
<dbReference type="PANTHER" id="PTHR12822">
    <property type="entry name" value="PROTEIN YIPF"/>
    <property type="match status" value="1"/>
</dbReference>
<protein>
    <recommendedName>
        <fullName evidence="6">Protein YIP</fullName>
    </recommendedName>
</protein>
<feature type="compositionally biased region" description="Polar residues" evidence="7">
    <location>
        <begin position="1"/>
        <end position="16"/>
    </location>
</feature>
<dbReference type="GO" id="GO:0016192">
    <property type="term" value="P:vesicle-mediated transport"/>
    <property type="evidence" value="ECO:0007669"/>
    <property type="project" value="InterPro"/>
</dbReference>
<dbReference type="Pfam" id="PF04893">
    <property type="entry name" value="Yip1"/>
    <property type="match status" value="1"/>
</dbReference>
<dbReference type="OMA" id="WIVDIGW"/>
<feature type="region of interest" description="Disordered" evidence="7">
    <location>
        <begin position="1"/>
        <end position="74"/>
    </location>
</feature>
<dbReference type="GO" id="GO:0000139">
    <property type="term" value="C:Golgi membrane"/>
    <property type="evidence" value="ECO:0007669"/>
    <property type="project" value="UniProtKB-SubCell"/>
</dbReference>
<evidence type="ECO:0000256" key="5">
    <source>
        <dbReference type="ARBA" id="ARBA00023136"/>
    </source>
</evidence>
<evidence type="ECO:0000256" key="6">
    <source>
        <dbReference type="RuleBase" id="RU361264"/>
    </source>
</evidence>
<dbReference type="GO" id="GO:0031267">
    <property type="term" value="F:small GTPase binding"/>
    <property type="evidence" value="ECO:0007669"/>
    <property type="project" value="InterPro"/>
</dbReference>
<comment type="similarity">
    <text evidence="2 6">Belongs to the YIP1 family.</text>
</comment>
<dbReference type="PANTHER" id="PTHR12822:SF6">
    <property type="entry name" value="PROTEIN YIP"/>
    <property type="match status" value="1"/>
</dbReference>
<reference evidence="9 10" key="1">
    <citation type="journal article" date="2016" name="Sci. Rep.">
        <title>The genome sequence of the outbreeding globe artichoke constructed de novo incorporating a phase-aware low-pass sequencing strategy of F1 progeny.</title>
        <authorList>
            <person name="Scaglione D."/>
            <person name="Reyes-Chin-Wo S."/>
            <person name="Acquadro A."/>
            <person name="Froenicke L."/>
            <person name="Portis E."/>
            <person name="Beitel C."/>
            <person name="Tirone M."/>
            <person name="Mauro R."/>
            <person name="Lo Monaco A."/>
            <person name="Mauromicale G."/>
            <person name="Faccioli P."/>
            <person name="Cattivelli L."/>
            <person name="Rieseberg L."/>
            <person name="Michelmore R."/>
            <person name="Lanteri S."/>
        </authorList>
    </citation>
    <scope>NUCLEOTIDE SEQUENCE [LARGE SCALE GENOMIC DNA]</scope>
    <source>
        <strain evidence="9">2C</strain>
    </source>
</reference>
<feature type="transmembrane region" description="Helical" evidence="6">
    <location>
        <begin position="194"/>
        <end position="214"/>
    </location>
</feature>
<evidence type="ECO:0000256" key="7">
    <source>
        <dbReference type="SAM" id="MobiDB-lite"/>
    </source>
</evidence>
<feature type="transmembrane region" description="Helical" evidence="6">
    <location>
        <begin position="169"/>
        <end position="188"/>
    </location>
</feature>
<evidence type="ECO:0000313" key="10">
    <source>
        <dbReference type="Proteomes" id="UP000243975"/>
    </source>
</evidence>
<feature type="compositionally biased region" description="Low complexity" evidence="7">
    <location>
        <begin position="64"/>
        <end position="74"/>
    </location>
</feature>
<keyword evidence="10" id="KW-1185">Reference proteome</keyword>
<dbReference type="InterPro" id="IPR039765">
    <property type="entry name" value="Yip5/YIPF1/YIPF2"/>
</dbReference>
<keyword evidence="3 6" id="KW-0812">Transmembrane</keyword>
<feature type="transmembrane region" description="Helical" evidence="6">
    <location>
        <begin position="253"/>
        <end position="276"/>
    </location>
</feature>
<dbReference type="InterPro" id="IPR006977">
    <property type="entry name" value="Yip1_dom"/>
</dbReference>
<dbReference type="Gramene" id="KVI09084">
    <property type="protein sequence ID" value="KVI09084"/>
    <property type="gene ID" value="Ccrd_012543"/>
</dbReference>
<keyword evidence="5 6" id="KW-0472">Membrane</keyword>
<evidence type="ECO:0000256" key="4">
    <source>
        <dbReference type="ARBA" id="ARBA00022989"/>
    </source>
</evidence>